<dbReference type="PROSITE" id="PS50862">
    <property type="entry name" value="AA_TRNA_LIGASE_II"/>
    <property type="match status" value="1"/>
</dbReference>
<keyword evidence="7" id="KW-0648">Protein biosynthesis</keyword>
<comment type="catalytic activity">
    <reaction evidence="10">
        <text>tRNA(Pro) + L-proline + ATP = L-prolyl-tRNA(Pro) + AMP + diphosphate</text>
        <dbReference type="Rhea" id="RHEA:14305"/>
        <dbReference type="Rhea" id="RHEA-COMP:9700"/>
        <dbReference type="Rhea" id="RHEA-COMP:9702"/>
        <dbReference type="ChEBI" id="CHEBI:30616"/>
        <dbReference type="ChEBI" id="CHEBI:33019"/>
        <dbReference type="ChEBI" id="CHEBI:60039"/>
        <dbReference type="ChEBI" id="CHEBI:78442"/>
        <dbReference type="ChEBI" id="CHEBI:78532"/>
        <dbReference type="ChEBI" id="CHEBI:456215"/>
        <dbReference type="EC" id="6.1.1.15"/>
    </reaction>
</comment>
<dbReference type="RefSeq" id="WP_148971603.1">
    <property type="nucleotide sequence ID" value="NZ_CP043316.1"/>
</dbReference>
<dbReference type="PRINTS" id="PR01046">
    <property type="entry name" value="TRNASYNTHPRO"/>
</dbReference>
<evidence type="ECO:0000256" key="4">
    <source>
        <dbReference type="ARBA" id="ARBA00022598"/>
    </source>
</evidence>
<keyword evidence="5" id="KW-0547">Nucleotide-binding</keyword>
<dbReference type="InterPro" id="IPR002316">
    <property type="entry name" value="Pro-tRNA-ligase_IIa"/>
</dbReference>
<sequence length="390" mass="44974">MKASNFFLPIKKEVNEVSISAKLMLKSGMIQKLASGLYSWLPLGYKIISNIENIVSEEFESMGFNRMCIPTLHPAHLWQESERYEAYGKEMLRVNDRKNNEFIYGPSAEEPCVDMVRQANIGKSDLPINLFNIQWKFRDELRPRFGVVRCREFFMCDGYSFHETIESSSEFYDTVFNGYKRIFDRLNLNVFTKEAETGEVGGLKSHEFHVLSEIGEDEIERDGKKHKSLELGHIFLLGDRYTVPMDLKITNSDNKQTPLIMGCYGVGVSRLVAAMVESYYECKDENYSINWPIDFAPFKINIINANAKSLECNQLSGKLYEQYKNISFYDDRNISIGQKFATSDLLGSPIKIIIWPKELKNESVEIRIGNSKEIVKIEQISKFIDNILVK</sequence>
<dbReference type="Proteomes" id="UP000325004">
    <property type="component" value="Chromosome"/>
</dbReference>
<dbReference type="CDD" id="cd00779">
    <property type="entry name" value="ProRS_core_prok"/>
    <property type="match status" value="1"/>
</dbReference>
<dbReference type="Gene3D" id="3.40.50.800">
    <property type="entry name" value="Anticodon-binding domain"/>
    <property type="match status" value="1"/>
</dbReference>
<feature type="domain" description="Aminoacyl-transfer RNA synthetases class-II family profile" evidence="11">
    <location>
        <begin position="15"/>
        <end position="292"/>
    </location>
</feature>
<dbReference type="InterPro" id="IPR045864">
    <property type="entry name" value="aa-tRNA-synth_II/BPL/LPL"/>
</dbReference>
<dbReference type="Gene3D" id="3.30.930.10">
    <property type="entry name" value="Bira Bifunctional Protein, Domain 2"/>
    <property type="match status" value="1"/>
</dbReference>
<dbReference type="GO" id="GO:0004827">
    <property type="term" value="F:proline-tRNA ligase activity"/>
    <property type="evidence" value="ECO:0007669"/>
    <property type="project" value="UniProtKB-EC"/>
</dbReference>
<evidence type="ECO:0000256" key="2">
    <source>
        <dbReference type="ARBA" id="ARBA00019110"/>
    </source>
</evidence>
<evidence type="ECO:0000256" key="8">
    <source>
        <dbReference type="ARBA" id="ARBA00023146"/>
    </source>
</evidence>
<evidence type="ECO:0000256" key="10">
    <source>
        <dbReference type="ARBA" id="ARBA00047671"/>
    </source>
</evidence>
<accession>A0A5C0UFJ0</accession>
<dbReference type="Pfam" id="PF03129">
    <property type="entry name" value="HGTP_anticodon"/>
    <property type="match status" value="1"/>
</dbReference>
<dbReference type="GO" id="GO:0006433">
    <property type="term" value="P:prolyl-tRNA aminoacylation"/>
    <property type="evidence" value="ECO:0007669"/>
    <property type="project" value="InterPro"/>
</dbReference>
<organism evidence="12 13">
    <name type="scientific">Candidatus Cytomitobacter primus</name>
    <dbReference type="NCBI Taxonomy" id="2066024"/>
    <lineage>
        <taxon>Bacteria</taxon>
        <taxon>Pseudomonadati</taxon>
        <taxon>Pseudomonadota</taxon>
        <taxon>Alphaproteobacteria</taxon>
        <taxon>Holosporales</taxon>
        <taxon>Holosporaceae</taxon>
        <taxon>Candidatus Cytomitobacter</taxon>
    </lineage>
</organism>
<dbReference type="AlphaFoldDB" id="A0A5C0UFJ0"/>
<dbReference type="GO" id="GO:0005524">
    <property type="term" value="F:ATP binding"/>
    <property type="evidence" value="ECO:0007669"/>
    <property type="project" value="UniProtKB-KW"/>
</dbReference>
<dbReference type="InterPro" id="IPR036621">
    <property type="entry name" value="Anticodon-bd_dom_sf"/>
</dbReference>
<evidence type="ECO:0000256" key="7">
    <source>
        <dbReference type="ARBA" id="ARBA00022917"/>
    </source>
</evidence>
<evidence type="ECO:0000256" key="3">
    <source>
        <dbReference type="ARBA" id="ARBA00022490"/>
    </source>
</evidence>
<evidence type="ECO:0000256" key="6">
    <source>
        <dbReference type="ARBA" id="ARBA00022840"/>
    </source>
</evidence>
<dbReference type="GO" id="GO:0005829">
    <property type="term" value="C:cytosol"/>
    <property type="evidence" value="ECO:0007669"/>
    <property type="project" value="TreeGrafter"/>
</dbReference>
<keyword evidence="6" id="KW-0067">ATP-binding</keyword>
<keyword evidence="3" id="KW-0963">Cytoplasm</keyword>
<dbReference type="InterPro" id="IPR006195">
    <property type="entry name" value="aa-tRNA-synth_II"/>
</dbReference>
<dbReference type="InterPro" id="IPR002314">
    <property type="entry name" value="aa-tRNA-synt_IIb"/>
</dbReference>
<evidence type="ECO:0000313" key="12">
    <source>
        <dbReference type="EMBL" id="QEK38487.1"/>
    </source>
</evidence>
<dbReference type="PANTHER" id="PTHR42753">
    <property type="entry name" value="MITOCHONDRIAL RIBOSOME PROTEIN L39/PROLYL-TRNA LIGASE FAMILY MEMBER"/>
    <property type="match status" value="1"/>
</dbReference>
<dbReference type="KEGG" id="cpri:FZC34_00970"/>
<evidence type="ECO:0000256" key="9">
    <source>
        <dbReference type="ARBA" id="ARBA00029731"/>
    </source>
</evidence>
<dbReference type="PANTHER" id="PTHR42753:SF2">
    <property type="entry name" value="PROLINE--TRNA LIGASE"/>
    <property type="match status" value="1"/>
</dbReference>
<dbReference type="InterPro" id="IPR050062">
    <property type="entry name" value="Pro-tRNA_synthetase"/>
</dbReference>
<proteinExistence type="predicted"/>
<keyword evidence="13" id="KW-1185">Reference proteome</keyword>
<dbReference type="SUPFAM" id="SSF52954">
    <property type="entry name" value="Class II aaRS ABD-related"/>
    <property type="match status" value="1"/>
</dbReference>
<dbReference type="Pfam" id="PF00587">
    <property type="entry name" value="tRNA-synt_2b"/>
    <property type="match status" value="1"/>
</dbReference>
<reference evidence="12 13" key="1">
    <citation type="submission" date="2019-08" db="EMBL/GenBank/DDBJ databases">
        <title>Highly reduced genomes of protist endosymbionts show evolutionary convergence.</title>
        <authorList>
            <person name="George E."/>
            <person name="Husnik F."/>
            <person name="Tashyreva D."/>
            <person name="Prokopchuk G."/>
            <person name="Horak A."/>
            <person name="Kwong W.K."/>
            <person name="Lukes J."/>
            <person name="Keeling P.J."/>
        </authorList>
    </citation>
    <scope>NUCLEOTIDE SEQUENCE [LARGE SCALE GENOMIC DNA]</scope>
    <source>
        <strain evidence="12">1604LC</strain>
    </source>
</reference>
<keyword evidence="8" id="KW-0030">Aminoacyl-tRNA synthetase</keyword>
<dbReference type="OrthoDB" id="9809052at2"/>
<name>A0A5C0UFJ0_9PROT</name>
<gene>
    <name evidence="12" type="ORF">FZC34_00970</name>
</gene>
<keyword evidence="4 12" id="KW-0436">Ligase</keyword>
<evidence type="ECO:0000313" key="13">
    <source>
        <dbReference type="Proteomes" id="UP000325004"/>
    </source>
</evidence>
<protein>
    <recommendedName>
        <fullName evidence="2">Proline--tRNA ligase</fullName>
        <ecNumber evidence="1">6.1.1.15</ecNumber>
    </recommendedName>
    <alternativeName>
        <fullName evidence="9">Prolyl-tRNA synthetase</fullName>
    </alternativeName>
</protein>
<dbReference type="InterPro" id="IPR004154">
    <property type="entry name" value="Anticodon-bd"/>
</dbReference>
<dbReference type="InterPro" id="IPR033730">
    <property type="entry name" value="ProRS_core_prok"/>
</dbReference>
<evidence type="ECO:0000256" key="1">
    <source>
        <dbReference type="ARBA" id="ARBA00012831"/>
    </source>
</evidence>
<evidence type="ECO:0000256" key="5">
    <source>
        <dbReference type="ARBA" id="ARBA00022741"/>
    </source>
</evidence>
<dbReference type="EC" id="6.1.1.15" evidence="1"/>
<dbReference type="EMBL" id="CP043316">
    <property type="protein sequence ID" value="QEK38487.1"/>
    <property type="molecule type" value="Genomic_DNA"/>
</dbReference>
<dbReference type="SUPFAM" id="SSF55681">
    <property type="entry name" value="Class II aaRS and biotin synthetases"/>
    <property type="match status" value="1"/>
</dbReference>
<evidence type="ECO:0000259" key="11">
    <source>
        <dbReference type="PROSITE" id="PS50862"/>
    </source>
</evidence>